<dbReference type="EMBL" id="FXTI01000001">
    <property type="protein sequence ID" value="SMO35905.1"/>
    <property type="molecule type" value="Genomic_DNA"/>
</dbReference>
<feature type="transmembrane region" description="Helical" evidence="2">
    <location>
        <begin position="83"/>
        <end position="106"/>
    </location>
</feature>
<dbReference type="AlphaFoldDB" id="A0A521AM87"/>
<dbReference type="RefSeq" id="WP_142503926.1">
    <property type="nucleotide sequence ID" value="NZ_FXTI01000001.1"/>
</dbReference>
<keyword evidence="2" id="KW-0472">Membrane</keyword>
<keyword evidence="4" id="KW-1185">Reference proteome</keyword>
<dbReference type="Proteomes" id="UP000315636">
    <property type="component" value="Unassembled WGS sequence"/>
</dbReference>
<keyword evidence="2" id="KW-1133">Transmembrane helix</keyword>
<feature type="compositionally biased region" description="Polar residues" evidence="1">
    <location>
        <begin position="304"/>
        <end position="315"/>
    </location>
</feature>
<reference evidence="3 4" key="1">
    <citation type="submission" date="2017-05" db="EMBL/GenBank/DDBJ databases">
        <authorList>
            <person name="Varghese N."/>
            <person name="Submissions S."/>
        </authorList>
    </citation>
    <scope>NUCLEOTIDE SEQUENCE [LARGE SCALE GENOMIC DNA]</scope>
    <source>
        <strain evidence="3 4">DSM 45474</strain>
    </source>
</reference>
<gene>
    <name evidence="3" type="ORF">SAMN06264849_101224</name>
</gene>
<sequence length="324" mass="35785">MGETFRLLNRHGTKLWFGSVVTGCCIFVFLLLPLLFFAMIMEPKSADLLDLLKRLAASPRTVESIATESIQIVMEHSRLVAGYIGFFMLLTLLSITFFRAGLIGAIRQAVLENQTGIGHFFSYGFRYLFRVIGLNILSVLAFGILLTGWGCLSILTMGESFWMILLAIIGGILSLLLLNALTHSSVVMFAEEMGVFRSFANGFKLLFSQFGRTVVSCLLAMITAVLTSILVMFIAVFPWLILRFFDDGAIADMVGFTFGAVLLVLLGTLPTITAYVILFRRYILRNAGDLFPEDDQTPVQLLSSIDGSETDGFSNNKEKQTSDG</sequence>
<dbReference type="OrthoDB" id="2988700at2"/>
<name>A0A521AM87_9BACL</name>
<feature type="region of interest" description="Disordered" evidence="1">
    <location>
        <begin position="304"/>
        <end position="324"/>
    </location>
</feature>
<feature type="transmembrane region" description="Helical" evidence="2">
    <location>
        <begin position="161"/>
        <end position="181"/>
    </location>
</feature>
<evidence type="ECO:0000313" key="3">
    <source>
        <dbReference type="EMBL" id="SMO35905.1"/>
    </source>
</evidence>
<evidence type="ECO:0000256" key="2">
    <source>
        <dbReference type="SAM" id="Phobius"/>
    </source>
</evidence>
<keyword evidence="2" id="KW-0812">Transmembrane</keyword>
<evidence type="ECO:0000256" key="1">
    <source>
        <dbReference type="SAM" id="MobiDB-lite"/>
    </source>
</evidence>
<organism evidence="3 4">
    <name type="scientific">Melghirimyces algeriensis</name>
    <dbReference type="NCBI Taxonomy" id="910412"/>
    <lineage>
        <taxon>Bacteria</taxon>
        <taxon>Bacillati</taxon>
        <taxon>Bacillota</taxon>
        <taxon>Bacilli</taxon>
        <taxon>Bacillales</taxon>
        <taxon>Thermoactinomycetaceae</taxon>
        <taxon>Melghirimyces</taxon>
    </lineage>
</organism>
<feature type="transmembrane region" description="Helical" evidence="2">
    <location>
        <begin position="15"/>
        <end position="41"/>
    </location>
</feature>
<accession>A0A521AM87</accession>
<feature type="transmembrane region" description="Helical" evidence="2">
    <location>
        <begin position="214"/>
        <end position="241"/>
    </location>
</feature>
<evidence type="ECO:0008006" key="5">
    <source>
        <dbReference type="Google" id="ProtNLM"/>
    </source>
</evidence>
<evidence type="ECO:0000313" key="4">
    <source>
        <dbReference type="Proteomes" id="UP000315636"/>
    </source>
</evidence>
<feature type="transmembrane region" description="Helical" evidence="2">
    <location>
        <begin position="253"/>
        <end position="278"/>
    </location>
</feature>
<feature type="transmembrane region" description="Helical" evidence="2">
    <location>
        <begin position="127"/>
        <end position="155"/>
    </location>
</feature>
<protein>
    <recommendedName>
        <fullName evidence="5">Membrane domain of glycerophosphoryl diester phosphodiesterase</fullName>
    </recommendedName>
</protein>
<proteinExistence type="predicted"/>